<keyword evidence="1" id="KW-0812">Transmembrane</keyword>
<dbReference type="PANTHER" id="PTHR10796">
    <property type="entry name" value="PATCHED-RELATED"/>
    <property type="match status" value="1"/>
</dbReference>
<feature type="transmembrane region" description="Helical" evidence="1">
    <location>
        <begin position="195"/>
        <end position="214"/>
    </location>
</feature>
<gene>
    <name evidence="2" type="ORF">ANCCAN_03505</name>
</gene>
<dbReference type="InterPro" id="IPR051697">
    <property type="entry name" value="Patched_domain-protein"/>
</dbReference>
<dbReference type="GO" id="GO:0005886">
    <property type="term" value="C:plasma membrane"/>
    <property type="evidence" value="ECO:0007669"/>
    <property type="project" value="TreeGrafter"/>
</dbReference>
<dbReference type="OrthoDB" id="6510177at2759"/>
<evidence type="ECO:0000313" key="2">
    <source>
        <dbReference type="EMBL" id="RCN50283.1"/>
    </source>
</evidence>
<dbReference type="GO" id="GO:0018996">
    <property type="term" value="P:molting cycle, collagen and cuticulin-based cuticle"/>
    <property type="evidence" value="ECO:0007669"/>
    <property type="project" value="TreeGrafter"/>
</dbReference>
<proteinExistence type="predicted"/>
<protein>
    <submittedName>
        <fullName evidence="2">Uncharacterized protein</fullName>
    </submittedName>
</protein>
<name>A0A368H0X4_ANCCA</name>
<dbReference type="Proteomes" id="UP000252519">
    <property type="component" value="Unassembled WGS sequence"/>
</dbReference>
<organism evidence="2 3">
    <name type="scientific">Ancylostoma caninum</name>
    <name type="common">Dog hookworm</name>
    <dbReference type="NCBI Taxonomy" id="29170"/>
    <lineage>
        <taxon>Eukaryota</taxon>
        <taxon>Metazoa</taxon>
        <taxon>Ecdysozoa</taxon>
        <taxon>Nematoda</taxon>
        <taxon>Chromadorea</taxon>
        <taxon>Rhabditida</taxon>
        <taxon>Rhabditina</taxon>
        <taxon>Rhabditomorpha</taxon>
        <taxon>Strongyloidea</taxon>
        <taxon>Ancylostomatidae</taxon>
        <taxon>Ancylostomatinae</taxon>
        <taxon>Ancylostoma</taxon>
    </lineage>
</organism>
<dbReference type="GO" id="GO:0006897">
    <property type="term" value="P:endocytosis"/>
    <property type="evidence" value="ECO:0007669"/>
    <property type="project" value="TreeGrafter"/>
</dbReference>
<keyword evidence="1" id="KW-1133">Transmembrane helix</keyword>
<dbReference type="GO" id="GO:0030659">
    <property type="term" value="C:cytoplasmic vesicle membrane"/>
    <property type="evidence" value="ECO:0007669"/>
    <property type="project" value="TreeGrafter"/>
</dbReference>
<evidence type="ECO:0000256" key="1">
    <source>
        <dbReference type="SAM" id="Phobius"/>
    </source>
</evidence>
<evidence type="ECO:0000313" key="3">
    <source>
        <dbReference type="Proteomes" id="UP000252519"/>
    </source>
</evidence>
<dbReference type="AlphaFoldDB" id="A0A368H0X4"/>
<keyword evidence="1" id="KW-0472">Membrane</keyword>
<keyword evidence="3" id="KW-1185">Reference proteome</keyword>
<comment type="caution">
    <text evidence="2">The sequence shown here is derived from an EMBL/GenBank/DDBJ whole genome shotgun (WGS) entry which is preliminary data.</text>
</comment>
<reference evidence="2 3" key="1">
    <citation type="submission" date="2014-10" db="EMBL/GenBank/DDBJ databases">
        <title>Draft genome of the hookworm Ancylostoma caninum.</title>
        <authorList>
            <person name="Mitreva M."/>
        </authorList>
    </citation>
    <scope>NUCLEOTIDE SEQUENCE [LARGE SCALE GENOMIC DNA]</scope>
    <source>
        <strain evidence="2 3">Baltimore</strain>
    </source>
</reference>
<sequence>MDGVNVDCRMCPYEPSWNGSISVTVLDMLDLSILFICTPTSKYSCAAHLTNVPVKFRNRTYSYRDLCLRWKNKGCPGNDHIQIISELYNHGINITYPTFRIGSRSGYLGAGLGGVSLSKGDNGTVILASARAWLMVYQLKFFPINVSYVSGIWEKTFKLHMDSYPEDPFISITYFHSQTLAEELKRNADSLAPRFIFAFVILVIFAVICSMVTIRGDFPGICQEIFLPYFCL</sequence>
<accession>A0A368H0X4</accession>
<dbReference type="EMBL" id="JOJR01000024">
    <property type="protein sequence ID" value="RCN50283.1"/>
    <property type="molecule type" value="Genomic_DNA"/>
</dbReference>
<dbReference type="PANTHER" id="PTHR10796:SF92">
    <property type="entry name" value="PATCHED-RELATED, ISOFORM A"/>
    <property type="match status" value="1"/>
</dbReference>